<name>A0ABQ4V2U5_9HYPH</name>
<sequence length="67" mass="7490">MYDRAGWMCDDPLPKDPCTRADNQRRRGSVPLASQSVSVLMHSSTRSARDQWLGAIAMAKRPAMPIM</sequence>
<dbReference type="EMBL" id="BPRE01000024">
    <property type="protein sequence ID" value="GJE78389.1"/>
    <property type="molecule type" value="Genomic_DNA"/>
</dbReference>
<comment type="caution">
    <text evidence="2">The sequence shown here is derived from an EMBL/GenBank/DDBJ whole genome shotgun (WGS) entry which is preliminary data.</text>
</comment>
<feature type="compositionally biased region" description="Basic and acidic residues" evidence="1">
    <location>
        <begin position="12"/>
        <end position="25"/>
    </location>
</feature>
<organism evidence="2 3">
    <name type="scientific">Methylorubrum suomiense</name>
    <dbReference type="NCBI Taxonomy" id="144191"/>
    <lineage>
        <taxon>Bacteria</taxon>
        <taxon>Pseudomonadati</taxon>
        <taxon>Pseudomonadota</taxon>
        <taxon>Alphaproteobacteria</taxon>
        <taxon>Hyphomicrobiales</taxon>
        <taxon>Methylobacteriaceae</taxon>
        <taxon>Methylorubrum</taxon>
    </lineage>
</organism>
<proteinExistence type="predicted"/>
<evidence type="ECO:0000313" key="2">
    <source>
        <dbReference type="EMBL" id="GJE78389.1"/>
    </source>
</evidence>
<protein>
    <submittedName>
        <fullName evidence="2">Uncharacterized protein</fullName>
    </submittedName>
</protein>
<evidence type="ECO:0000256" key="1">
    <source>
        <dbReference type="SAM" id="MobiDB-lite"/>
    </source>
</evidence>
<evidence type="ECO:0000313" key="3">
    <source>
        <dbReference type="Proteomes" id="UP001055093"/>
    </source>
</evidence>
<dbReference type="Proteomes" id="UP001055093">
    <property type="component" value="Unassembled WGS sequence"/>
</dbReference>
<feature type="region of interest" description="Disordered" evidence="1">
    <location>
        <begin position="1"/>
        <end position="29"/>
    </location>
</feature>
<keyword evidence="3" id="KW-1185">Reference proteome</keyword>
<reference evidence="2" key="2">
    <citation type="submission" date="2021-08" db="EMBL/GenBank/DDBJ databases">
        <authorList>
            <person name="Tani A."/>
            <person name="Ola A."/>
            <person name="Ogura Y."/>
            <person name="Katsura K."/>
            <person name="Hayashi T."/>
        </authorList>
    </citation>
    <scope>NUCLEOTIDE SEQUENCE</scope>
    <source>
        <strain evidence="2">DSM 14458</strain>
    </source>
</reference>
<reference evidence="2" key="1">
    <citation type="journal article" date="2021" name="Front. Microbiol.">
        <title>Comprehensive Comparative Genomics and Phenotyping of Methylobacterium Species.</title>
        <authorList>
            <person name="Alessa O."/>
            <person name="Ogura Y."/>
            <person name="Fujitani Y."/>
            <person name="Takami H."/>
            <person name="Hayashi T."/>
            <person name="Sahin N."/>
            <person name="Tani A."/>
        </authorList>
    </citation>
    <scope>NUCLEOTIDE SEQUENCE</scope>
    <source>
        <strain evidence="2">DSM 14458</strain>
    </source>
</reference>
<accession>A0ABQ4V2U5</accession>
<gene>
    <name evidence="2" type="ORF">BGCPKDLD_5004</name>
</gene>